<protein>
    <submittedName>
        <fullName evidence="1">Uncharacterized protein</fullName>
    </submittedName>
</protein>
<accession>A0ABR2ANC6</accession>
<evidence type="ECO:0000313" key="2">
    <source>
        <dbReference type="Proteomes" id="UP001472677"/>
    </source>
</evidence>
<gene>
    <name evidence="1" type="ORF">V6N12_037113</name>
</gene>
<name>A0ABR2ANC6_9ROSI</name>
<keyword evidence="2" id="KW-1185">Reference proteome</keyword>
<organism evidence="1 2">
    <name type="scientific">Hibiscus sabdariffa</name>
    <name type="common">roselle</name>
    <dbReference type="NCBI Taxonomy" id="183260"/>
    <lineage>
        <taxon>Eukaryota</taxon>
        <taxon>Viridiplantae</taxon>
        <taxon>Streptophyta</taxon>
        <taxon>Embryophyta</taxon>
        <taxon>Tracheophyta</taxon>
        <taxon>Spermatophyta</taxon>
        <taxon>Magnoliopsida</taxon>
        <taxon>eudicotyledons</taxon>
        <taxon>Gunneridae</taxon>
        <taxon>Pentapetalae</taxon>
        <taxon>rosids</taxon>
        <taxon>malvids</taxon>
        <taxon>Malvales</taxon>
        <taxon>Malvaceae</taxon>
        <taxon>Malvoideae</taxon>
        <taxon>Hibiscus</taxon>
    </lineage>
</organism>
<dbReference type="EMBL" id="JBBPBM010000446">
    <property type="protein sequence ID" value="KAK8495318.1"/>
    <property type="molecule type" value="Genomic_DNA"/>
</dbReference>
<comment type="caution">
    <text evidence="1">The sequence shown here is derived from an EMBL/GenBank/DDBJ whole genome shotgun (WGS) entry which is preliminary data.</text>
</comment>
<reference evidence="1 2" key="1">
    <citation type="journal article" date="2024" name="G3 (Bethesda)">
        <title>Genome assembly of Hibiscus sabdariffa L. provides insights into metabolisms of medicinal natural products.</title>
        <authorList>
            <person name="Kim T."/>
        </authorList>
    </citation>
    <scope>NUCLEOTIDE SEQUENCE [LARGE SCALE GENOMIC DNA]</scope>
    <source>
        <strain evidence="1">TK-2024</strain>
        <tissue evidence="1">Old leaves</tissue>
    </source>
</reference>
<evidence type="ECO:0000313" key="1">
    <source>
        <dbReference type="EMBL" id="KAK8495318.1"/>
    </source>
</evidence>
<dbReference type="Proteomes" id="UP001472677">
    <property type="component" value="Unassembled WGS sequence"/>
</dbReference>
<proteinExistence type="predicted"/>
<sequence>MATREVCSYDGIESFFFLIVEAWLGGSFYSSHFERVLLGSFSSKPVVDGVASKDKVGCGVGEMERLGCCMNAPMDLRDIRGITLKM</sequence>